<keyword evidence="1 4" id="KW-0808">Transferase</keyword>
<sequence>MQVAPLSPDDVEAALALWDAVGLTRPWNDARSDLLRAMRGPDSTVLGGYGPAGALIATAMVGHDGHRGWVYYVAVTPERRGEGHARQIMRACEEWVRDQQIPKLQLMVRTDNHDVVGFYEALGYETSEVTVLGRRFVD</sequence>
<dbReference type="RefSeq" id="WP_222928777.1">
    <property type="nucleotide sequence ID" value="NZ_CP033325.1"/>
</dbReference>
<dbReference type="Gene3D" id="3.40.630.30">
    <property type="match status" value="1"/>
</dbReference>
<dbReference type="InterPro" id="IPR050832">
    <property type="entry name" value="Bact_Acetyltransf"/>
</dbReference>
<dbReference type="SUPFAM" id="SSF55729">
    <property type="entry name" value="Acyl-CoA N-acyltransferases (Nat)"/>
    <property type="match status" value="1"/>
</dbReference>
<keyword evidence="5" id="KW-1185">Reference proteome</keyword>
<dbReference type="PROSITE" id="PS51186">
    <property type="entry name" value="GNAT"/>
    <property type="match status" value="1"/>
</dbReference>
<dbReference type="Pfam" id="PF00583">
    <property type="entry name" value="Acetyltransf_1"/>
    <property type="match status" value="1"/>
</dbReference>
<dbReference type="NCBIfam" id="NF002959">
    <property type="entry name" value="PRK03624.1"/>
    <property type="match status" value="1"/>
</dbReference>
<dbReference type="PANTHER" id="PTHR43877:SF2">
    <property type="entry name" value="AMINOALKYLPHOSPHONATE N-ACETYLTRANSFERASE-RELATED"/>
    <property type="match status" value="1"/>
</dbReference>
<dbReference type="PANTHER" id="PTHR43877">
    <property type="entry name" value="AMINOALKYLPHOSPHONATE N-ACETYLTRANSFERASE-RELATED-RELATED"/>
    <property type="match status" value="1"/>
</dbReference>
<protein>
    <submittedName>
        <fullName evidence="4">GNAT family acetyltransferase</fullName>
        <ecNumber evidence="4">2.3.1.-</ecNumber>
    </submittedName>
</protein>
<organism evidence="4 5">
    <name type="scientific">Georgenia faecalis</name>
    <dbReference type="NCBI Taxonomy" id="2483799"/>
    <lineage>
        <taxon>Bacteria</taxon>
        <taxon>Bacillati</taxon>
        <taxon>Actinomycetota</taxon>
        <taxon>Actinomycetes</taxon>
        <taxon>Micrococcales</taxon>
        <taxon>Bogoriellaceae</taxon>
        <taxon>Georgenia</taxon>
    </lineage>
</organism>
<dbReference type="CDD" id="cd04301">
    <property type="entry name" value="NAT_SF"/>
    <property type="match status" value="1"/>
</dbReference>
<proteinExistence type="predicted"/>
<evidence type="ECO:0000256" key="2">
    <source>
        <dbReference type="ARBA" id="ARBA00023315"/>
    </source>
</evidence>
<dbReference type="GO" id="GO:0016746">
    <property type="term" value="F:acyltransferase activity"/>
    <property type="evidence" value="ECO:0007669"/>
    <property type="project" value="UniProtKB-KW"/>
</dbReference>
<reference evidence="5" key="1">
    <citation type="journal article" date="2019" name="Int. J. Syst. Evol. Microbiol.">
        <title>The Global Catalogue of Microorganisms (GCM) 10K type strain sequencing project: providing services to taxonomists for standard genome sequencing and annotation.</title>
        <authorList>
            <consortium name="The Broad Institute Genomics Platform"/>
            <consortium name="The Broad Institute Genome Sequencing Center for Infectious Disease"/>
            <person name="Wu L."/>
            <person name="Ma J."/>
        </authorList>
    </citation>
    <scope>NUCLEOTIDE SEQUENCE [LARGE SCALE GENOMIC DNA]</scope>
    <source>
        <strain evidence="5">JCM 3369</strain>
    </source>
</reference>
<dbReference type="Proteomes" id="UP001595955">
    <property type="component" value="Unassembled WGS sequence"/>
</dbReference>
<dbReference type="EMBL" id="JBHSGF010000005">
    <property type="protein sequence ID" value="MFC4555248.1"/>
    <property type="molecule type" value="Genomic_DNA"/>
</dbReference>
<evidence type="ECO:0000313" key="5">
    <source>
        <dbReference type="Proteomes" id="UP001595955"/>
    </source>
</evidence>
<dbReference type="InterPro" id="IPR000182">
    <property type="entry name" value="GNAT_dom"/>
</dbReference>
<evidence type="ECO:0000259" key="3">
    <source>
        <dbReference type="PROSITE" id="PS51186"/>
    </source>
</evidence>
<accession>A0ABV9DAN7</accession>
<feature type="domain" description="N-acetyltransferase" evidence="3">
    <location>
        <begin position="1"/>
        <end position="138"/>
    </location>
</feature>
<dbReference type="EC" id="2.3.1.-" evidence="4"/>
<name>A0ABV9DAN7_9MICO</name>
<keyword evidence="2 4" id="KW-0012">Acyltransferase</keyword>
<evidence type="ECO:0000256" key="1">
    <source>
        <dbReference type="ARBA" id="ARBA00022679"/>
    </source>
</evidence>
<comment type="caution">
    <text evidence="4">The sequence shown here is derived from an EMBL/GenBank/DDBJ whole genome shotgun (WGS) entry which is preliminary data.</text>
</comment>
<dbReference type="InterPro" id="IPR016181">
    <property type="entry name" value="Acyl_CoA_acyltransferase"/>
</dbReference>
<evidence type="ECO:0000313" key="4">
    <source>
        <dbReference type="EMBL" id="MFC4555248.1"/>
    </source>
</evidence>
<gene>
    <name evidence="4" type="ORF">ACFO3F_08295</name>
</gene>